<dbReference type="AlphaFoldDB" id="A0A916Z691"/>
<protein>
    <submittedName>
        <fullName evidence="1">Uncharacterized protein</fullName>
    </submittedName>
</protein>
<keyword evidence="2" id="KW-1185">Reference proteome</keyword>
<evidence type="ECO:0000313" key="1">
    <source>
        <dbReference type="EMBL" id="GGD78415.1"/>
    </source>
</evidence>
<reference evidence="1" key="2">
    <citation type="submission" date="2020-09" db="EMBL/GenBank/DDBJ databases">
        <authorList>
            <person name="Sun Q."/>
            <person name="Zhou Y."/>
        </authorList>
    </citation>
    <scope>NUCLEOTIDE SEQUENCE</scope>
    <source>
        <strain evidence="1">CGMCC 1.15958</strain>
    </source>
</reference>
<proteinExistence type="predicted"/>
<accession>A0A916Z691</accession>
<organism evidence="1 2">
    <name type="scientific">Emticicia aquatilis</name>
    <dbReference type="NCBI Taxonomy" id="1537369"/>
    <lineage>
        <taxon>Bacteria</taxon>
        <taxon>Pseudomonadati</taxon>
        <taxon>Bacteroidota</taxon>
        <taxon>Cytophagia</taxon>
        <taxon>Cytophagales</taxon>
        <taxon>Leadbetterellaceae</taxon>
        <taxon>Emticicia</taxon>
    </lineage>
</organism>
<comment type="caution">
    <text evidence="1">The sequence shown here is derived from an EMBL/GenBank/DDBJ whole genome shotgun (WGS) entry which is preliminary data.</text>
</comment>
<name>A0A916Z691_9BACT</name>
<sequence length="142" mass="15794">MKTFATLTFTFLSFCAFSQQKTPFIPRPAVSFFLNEKNADNRKNIAKSDTLLEVKAVLQGEQKQKMPDVTFMISEIEVALIRNGKKIAGLVLNDGKGSLTPLRMLISSGDKCQMTVRGIKFLHDGVYTDIGTGNVIKDYIVE</sequence>
<gene>
    <name evidence="1" type="ORF">GCM10011514_48070</name>
</gene>
<reference evidence="1" key="1">
    <citation type="journal article" date="2014" name="Int. J. Syst. Evol. Microbiol.">
        <title>Complete genome sequence of Corynebacterium casei LMG S-19264T (=DSM 44701T), isolated from a smear-ripened cheese.</title>
        <authorList>
            <consortium name="US DOE Joint Genome Institute (JGI-PGF)"/>
            <person name="Walter F."/>
            <person name="Albersmeier A."/>
            <person name="Kalinowski J."/>
            <person name="Ruckert C."/>
        </authorList>
    </citation>
    <scope>NUCLEOTIDE SEQUENCE</scope>
    <source>
        <strain evidence="1">CGMCC 1.15958</strain>
    </source>
</reference>
<evidence type="ECO:0000313" key="2">
    <source>
        <dbReference type="Proteomes" id="UP000609064"/>
    </source>
</evidence>
<dbReference type="EMBL" id="BMKK01000014">
    <property type="protein sequence ID" value="GGD78415.1"/>
    <property type="molecule type" value="Genomic_DNA"/>
</dbReference>
<dbReference type="RefSeq" id="WP_188770301.1">
    <property type="nucleotide sequence ID" value="NZ_BMKK01000014.1"/>
</dbReference>
<dbReference type="Proteomes" id="UP000609064">
    <property type="component" value="Unassembled WGS sequence"/>
</dbReference>